<accession>A0ABS6UL62</accession>
<dbReference type="Pfam" id="PF00027">
    <property type="entry name" value="cNMP_binding"/>
    <property type="match status" value="1"/>
</dbReference>
<keyword evidence="6" id="KW-1185">Reference proteome</keyword>
<dbReference type="EMBL" id="JADQDK010000001">
    <property type="protein sequence ID" value="MBW0132994.1"/>
    <property type="molecule type" value="Genomic_DNA"/>
</dbReference>
<evidence type="ECO:0000313" key="5">
    <source>
        <dbReference type="EMBL" id="MBW0132994.1"/>
    </source>
</evidence>
<protein>
    <submittedName>
        <fullName evidence="5">Patatin-like phospholipase family protein</fullName>
    </submittedName>
</protein>
<sequence length="653" mass="68317">MTDFFDRQRIAAGVGSTRRRRPLLLLTESWSGTEPDSSEPRSSEPRSSEPRSEVLDFLAGTEVFGGLDRVALRELFVVLDPVHVAAGEVVLDAAGVPDALHLVAYGRLAVRSGNGTREIGPGQVVGAAALLQADTPTGTHVHAVRDSLVLRMGVAGFERFAAAHPASLLGLCRALLRAEGGAVDVPAAGSPAPGTTIVLLPAGSGRVPDELVAALVTALGRGRGSEAIEVSSASVDAAVGPGASGTEPADPRNGRLLAWLQRVEAAHRFVLYRADDGDTEWTRRCVRQADRVVLVAHAGDDPATGPAERALAQVAGERRRDLVLLHPAGTSAPSGTAAWLADRGITRHHHVRHGDPRDTARVARFLSGAARGLVLAGGGVRGFAHLGVMQALDEAGIPVDAVGGASIGSLMAGFYADGLDHEQRVRQACAAMVEQGSMVGFTPPFVAMSSGRKVTRLLREEPSFAGLIEDLWLPYFAVSASLSQAREVVHDSGPTWRAIRASIAIPGVYPPVHDGTQLLVDGGVMNNLPVDVMAGVVGDGPIVAVNLQPTGGGRRPPAEFDLSVSGWRVLASRLNPFTPRMRVPRIGDVVVRSMSLSTARLQRDRLGSRSVELLTPPVGRSGLLDFAAGPGLVGPAYEYAVEALAQNHAAVSP</sequence>
<proteinExistence type="predicted"/>
<feature type="region of interest" description="Disordered" evidence="2">
    <location>
        <begin position="27"/>
        <end position="52"/>
    </location>
</feature>
<keyword evidence="1" id="KW-0443">Lipid metabolism</keyword>
<feature type="domain" description="Cyclic nucleotide-binding" evidence="3">
    <location>
        <begin position="63"/>
        <end position="160"/>
    </location>
</feature>
<dbReference type="InterPro" id="IPR056556">
    <property type="entry name" value="NTE1_P-loop_dom"/>
</dbReference>
<reference evidence="5 6" key="1">
    <citation type="submission" date="2020-11" db="EMBL/GenBank/DDBJ databases">
        <title>Pseudonocardia abyssalis sp. nov. and Pseudonocardia oceani sp. nov., description and phylogenomic analysis of two novel actinomycetes isolated from the deep Southern Ocean.</title>
        <authorList>
            <person name="Parra J."/>
        </authorList>
    </citation>
    <scope>NUCLEOTIDE SEQUENCE [LARGE SCALE GENOMIC DNA]</scope>
    <source>
        <strain evidence="5 6">KRD-168</strain>
    </source>
</reference>
<keyword evidence="1" id="KW-0442">Lipid degradation</keyword>
<feature type="short sequence motif" description="DGA/G" evidence="1">
    <location>
        <begin position="521"/>
        <end position="523"/>
    </location>
</feature>
<feature type="domain" description="PNPLA" evidence="4">
    <location>
        <begin position="373"/>
        <end position="534"/>
    </location>
</feature>
<dbReference type="PROSITE" id="PS50042">
    <property type="entry name" value="CNMP_BINDING_3"/>
    <property type="match status" value="1"/>
</dbReference>
<feature type="active site" description="Nucleophile" evidence="1">
    <location>
        <position position="406"/>
    </location>
</feature>
<evidence type="ECO:0000259" key="3">
    <source>
        <dbReference type="PROSITE" id="PS50042"/>
    </source>
</evidence>
<dbReference type="CDD" id="cd00038">
    <property type="entry name" value="CAP_ED"/>
    <property type="match status" value="1"/>
</dbReference>
<dbReference type="InterPro" id="IPR002641">
    <property type="entry name" value="PNPLA_dom"/>
</dbReference>
<organism evidence="5 6">
    <name type="scientific">Pseudonocardia abyssalis</name>
    <dbReference type="NCBI Taxonomy" id="2792008"/>
    <lineage>
        <taxon>Bacteria</taxon>
        <taxon>Bacillati</taxon>
        <taxon>Actinomycetota</taxon>
        <taxon>Actinomycetes</taxon>
        <taxon>Pseudonocardiales</taxon>
        <taxon>Pseudonocardiaceae</taxon>
        <taxon>Pseudonocardia</taxon>
    </lineage>
</organism>
<evidence type="ECO:0000313" key="6">
    <source>
        <dbReference type="Proteomes" id="UP000694287"/>
    </source>
</evidence>
<feature type="short sequence motif" description="GXSXG" evidence="1">
    <location>
        <begin position="404"/>
        <end position="408"/>
    </location>
</feature>
<evidence type="ECO:0000256" key="1">
    <source>
        <dbReference type="PROSITE-ProRule" id="PRU01161"/>
    </source>
</evidence>
<dbReference type="RefSeq" id="WP_218602153.1">
    <property type="nucleotide sequence ID" value="NZ_JADQDJ010000049.1"/>
</dbReference>
<feature type="short sequence motif" description="GXGXXG" evidence="1">
    <location>
        <begin position="377"/>
        <end position="382"/>
    </location>
</feature>
<evidence type="ECO:0000256" key="2">
    <source>
        <dbReference type="SAM" id="MobiDB-lite"/>
    </source>
</evidence>
<feature type="active site" description="Proton acceptor" evidence="1">
    <location>
        <position position="521"/>
    </location>
</feature>
<keyword evidence="1" id="KW-0378">Hydrolase</keyword>
<dbReference type="PROSITE" id="PS51635">
    <property type="entry name" value="PNPLA"/>
    <property type="match status" value="1"/>
</dbReference>
<dbReference type="PANTHER" id="PTHR14226:SF29">
    <property type="entry name" value="NEUROPATHY TARGET ESTERASE SWS"/>
    <property type="match status" value="1"/>
</dbReference>
<dbReference type="SMART" id="SM00100">
    <property type="entry name" value="cNMP"/>
    <property type="match status" value="1"/>
</dbReference>
<feature type="compositionally biased region" description="Basic and acidic residues" evidence="2">
    <location>
        <begin position="38"/>
        <end position="52"/>
    </location>
</feature>
<comment type="caution">
    <text evidence="5">The sequence shown here is derived from an EMBL/GenBank/DDBJ whole genome shotgun (WGS) entry which is preliminary data.</text>
</comment>
<dbReference type="InterPro" id="IPR000595">
    <property type="entry name" value="cNMP-bd_dom"/>
</dbReference>
<dbReference type="Pfam" id="PF01734">
    <property type="entry name" value="Patatin"/>
    <property type="match status" value="1"/>
</dbReference>
<dbReference type="Pfam" id="PF24179">
    <property type="entry name" value="NTE_Ploop"/>
    <property type="match status" value="1"/>
</dbReference>
<evidence type="ECO:0000259" key="4">
    <source>
        <dbReference type="PROSITE" id="PS51635"/>
    </source>
</evidence>
<dbReference type="PANTHER" id="PTHR14226">
    <property type="entry name" value="NEUROPATHY TARGET ESTERASE/SWISS CHEESE D.MELANOGASTER"/>
    <property type="match status" value="1"/>
</dbReference>
<dbReference type="InterPro" id="IPR050301">
    <property type="entry name" value="NTE"/>
</dbReference>
<dbReference type="Proteomes" id="UP000694287">
    <property type="component" value="Unassembled WGS sequence"/>
</dbReference>
<gene>
    <name evidence="5" type="ORF">I4I81_01810</name>
</gene>
<name>A0ABS6UL62_9PSEU</name>